<keyword evidence="6" id="KW-0175">Coiled coil</keyword>
<evidence type="ECO:0000256" key="2">
    <source>
        <dbReference type="ARBA" id="ARBA00022771"/>
    </source>
</evidence>
<name>A0A2S2PBT6_SCHGA</name>
<proteinExistence type="predicted"/>
<dbReference type="SMART" id="SM00980">
    <property type="entry name" value="THAP"/>
    <property type="match status" value="1"/>
</dbReference>
<dbReference type="Pfam" id="PF12596">
    <property type="entry name" value="Tnp_P_element_C"/>
    <property type="match status" value="1"/>
</dbReference>
<feature type="domain" description="THAP-type" evidence="7">
    <location>
        <begin position="8"/>
        <end position="104"/>
    </location>
</feature>
<dbReference type="GO" id="GO:0008270">
    <property type="term" value="F:zinc ion binding"/>
    <property type="evidence" value="ECO:0007669"/>
    <property type="project" value="UniProtKB-KW"/>
</dbReference>
<evidence type="ECO:0000256" key="4">
    <source>
        <dbReference type="ARBA" id="ARBA00023125"/>
    </source>
</evidence>
<dbReference type="AlphaFoldDB" id="A0A2S2PBT6"/>
<dbReference type="InterPro" id="IPR022242">
    <property type="entry name" value="TNP-like_C"/>
</dbReference>
<dbReference type="Pfam" id="PF05485">
    <property type="entry name" value="THAP"/>
    <property type="match status" value="1"/>
</dbReference>
<evidence type="ECO:0000256" key="5">
    <source>
        <dbReference type="PROSITE-ProRule" id="PRU00309"/>
    </source>
</evidence>
<evidence type="ECO:0000313" key="8">
    <source>
        <dbReference type="EMBL" id="MBY26658.1"/>
    </source>
</evidence>
<keyword evidence="3" id="KW-0862">Zinc</keyword>
<accession>A0A2S2PBT6</accession>
<dbReference type="InterPro" id="IPR006612">
    <property type="entry name" value="THAP_Znf"/>
</dbReference>
<evidence type="ECO:0000256" key="3">
    <source>
        <dbReference type="ARBA" id="ARBA00022833"/>
    </source>
</evidence>
<gene>
    <name evidence="8" type="primary">THAP4_1</name>
    <name evidence="8" type="ORF">g.3389</name>
</gene>
<dbReference type="PANTHER" id="PTHR46927">
    <property type="entry name" value="AGAP005574-PA"/>
    <property type="match status" value="1"/>
</dbReference>
<dbReference type="EMBL" id="GGMR01014039">
    <property type="protein sequence ID" value="MBY26658.1"/>
    <property type="molecule type" value="Transcribed_RNA"/>
</dbReference>
<evidence type="ECO:0000256" key="1">
    <source>
        <dbReference type="ARBA" id="ARBA00022723"/>
    </source>
</evidence>
<feature type="coiled-coil region" evidence="6">
    <location>
        <begin position="204"/>
        <end position="231"/>
    </location>
</feature>
<dbReference type="PANTHER" id="PTHR46927:SF3">
    <property type="entry name" value="THAP-TYPE DOMAIN-CONTAINING PROTEIN"/>
    <property type="match status" value="1"/>
</dbReference>
<evidence type="ECO:0000256" key="6">
    <source>
        <dbReference type="SAM" id="Coils"/>
    </source>
</evidence>
<keyword evidence="1" id="KW-0479">Metal-binding</keyword>
<keyword evidence="2 5" id="KW-0863">Zinc-finger</keyword>
<reference evidence="8" key="1">
    <citation type="submission" date="2018-04" db="EMBL/GenBank/DDBJ databases">
        <title>Transcriptome of Schizaphis graminum biotype I.</title>
        <authorList>
            <person name="Scully E.D."/>
            <person name="Geib S.M."/>
            <person name="Palmer N.A."/>
            <person name="Koch K."/>
            <person name="Bradshaw J."/>
            <person name="Heng-Moss T."/>
            <person name="Sarath G."/>
        </authorList>
    </citation>
    <scope>NUCLEOTIDE SEQUENCE</scope>
</reference>
<dbReference type="PROSITE" id="PS50950">
    <property type="entry name" value="ZF_THAP"/>
    <property type="match status" value="1"/>
</dbReference>
<organism evidence="8">
    <name type="scientific">Schizaphis graminum</name>
    <name type="common">Green bug aphid</name>
    <dbReference type="NCBI Taxonomy" id="13262"/>
    <lineage>
        <taxon>Eukaryota</taxon>
        <taxon>Metazoa</taxon>
        <taxon>Ecdysozoa</taxon>
        <taxon>Arthropoda</taxon>
        <taxon>Hexapoda</taxon>
        <taxon>Insecta</taxon>
        <taxon>Pterygota</taxon>
        <taxon>Neoptera</taxon>
        <taxon>Paraneoptera</taxon>
        <taxon>Hemiptera</taxon>
        <taxon>Sternorrhyncha</taxon>
        <taxon>Aphidomorpha</taxon>
        <taxon>Aphidoidea</taxon>
        <taxon>Aphididae</taxon>
        <taxon>Aphidini</taxon>
        <taxon>Schizaphis</taxon>
    </lineage>
</organism>
<keyword evidence="4 5" id="KW-0238">DNA-binding</keyword>
<protein>
    <submittedName>
        <fullName evidence="8">THAP domain-containing protein 4</fullName>
    </submittedName>
</protein>
<dbReference type="Gene3D" id="6.20.210.20">
    <property type="entry name" value="THAP domain"/>
    <property type="match status" value="1"/>
</dbReference>
<dbReference type="GO" id="GO:0003677">
    <property type="term" value="F:DNA binding"/>
    <property type="evidence" value="ECO:0007669"/>
    <property type="project" value="UniProtKB-UniRule"/>
</dbReference>
<evidence type="ECO:0000259" key="7">
    <source>
        <dbReference type="PROSITE" id="PS50950"/>
    </source>
</evidence>
<dbReference type="SUPFAM" id="SSF57716">
    <property type="entry name" value="Glucocorticoid receptor-like (DNA-binding domain)"/>
    <property type="match status" value="1"/>
</dbReference>
<dbReference type="InterPro" id="IPR052224">
    <property type="entry name" value="THAP_domain_protein"/>
</dbReference>
<sequence length="408" mass="47630">MATNETNKPKGGSVCAVSTCVNYSAKSKNQGRTDISFHRFPKDLFYQKQWIHKCKRADKWNPSSSFICSDHFKNDDYVRNLQAELLGYTPKGRRLKPDAIPTLNLPCHFIQGDEVSTSTTNRNKRMETKAAQQAHEEIITLALNAEIPSVLNQLPTMSIDESRDYKTLYYDLLKDHNKLKTDLSMQEKELISVKNSNESFIKINESLRSQLKLLQKNINNLNILIKSNNLENLKGSGSSTESDNESLQEIDKNKFEMEEDAIEYLAGWVAKKYKLQFPELGLTTTQCNLELTQEHDYQIPTWIHHLSYGGLIVPSQDFKNKVIRIERLFKKITKNRIPKRLGVVRHLTNKIIRHMEIEEKYKPVIQTYIKQRIFIRMRYLNQHSNLLKKKRKAKAQLQKLQKFRRLMT</sequence>
<dbReference type="SMART" id="SM00692">
    <property type="entry name" value="DM3"/>
    <property type="match status" value="1"/>
</dbReference>
<dbReference type="InterPro" id="IPR038441">
    <property type="entry name" value="THAP_Znf_sf"/>
</dbReference>